<feature type="domain" description="PTS EIIA type-4" evidence="20">
    <location>
        <begin position="1"/>
        <end position="125"/>
    </location>
</feature>
<dbReference type="InterPro" id="IPR033887">
    <property type="entry name" value="PTS_IIA_man"/>
</dbReference>
<organism evidence="22 23">
    <name type="scientific">Haemophilus haemolyticus</name>
    <dbReference type="NCBI Taxonomy" id="726"/>
    <lineage>
        <taxon>Bacteria</taxon>
        <taxon>Pseudomonadati</taxon>
        <taxon>Pseudomonadota</taxon>
        <taxon>Gammaproteobacteria</taxon>
        <taxon>Pasteurellales</taxon>
        <taxon>Pasteurellaceae</taxon>
        <taxon>Haemophilus</taxon>
    </lineage>
</organism>
<evidence type="ECO:0000256" key="2">
    <source>
        <dbReference type="ARBA" id="ARBA00004236"/>
    </source>
</evidence>
<dbReference type="PANTHER" id="PTHR33799">
    <property type="entry name" value="PTS PERMEASE-RELATED-RELATED"/>
    <property type="match status" value="1"/>
</dbReference>
<evidence type="ECO:0000256" key="5">
    <source>
        <dbReference type="ARBA" id="ARBA00011929"/>
    </source>
</evidence>
<dbReference type="PANTHER" id="PTHR33799:SF1">
    <property type="entry name" value="PTS SYSTEM MANNOSE-SPECIFIC EIIAB COMPONENT-RELATED"/>
    <property type="match status" value="1"/>
</dbReference>
<sequence>MIQVIVAAHGKLAAELVNSSEMVFGEVEGLHGVTFVPGEGQDTLVEKYEAIIAECSPSDSVLFLVDLFGGSPYNAAARVAAKRPQDDIVTGVSLPMLLEVLDAKDDAKSAEALADVAKEVGVMAVKSYRKPDDVASFAQPEATSEAKSAVNSEQESEEQEDNIQYDPNGRMSVNLLRIDDRLIHGQVATSWAKAVKCEAIFAISDEVANDELRKELLLQIAPPHLKAYVIPVDKAIKVYNNPKYASRNILMLVTKPEDAVRLIEGGLRIDTINVGGMTHKEGNKQLSDAVTVNPSNVAAFKKLLDMGVKLSLQKVAANKPVELTREKLDSIKF</sequence>
<evidence type="ECO:0000256" key="13">
    <source>
        <dbReference type="ARBA" id="ARBA00022683"/>
    </source>
</evidence>
<keyword evidence="10" id="KW-0597">Phosphoprotein</keyword>
<evidence type="ECO:0000259" key="21">
    <source>
        <dbReference type="PROSITE" id="PS51101"/>
    </source>
</evidence>
<dbReference type="GO" id="GO:0009401">
    <property type="term" value="P:phosphoenolpyruvate-dependent sugar phosphotransferase system"/>
    <property type="evidence" value="ECO:0007669"/>
    <property type="project" value="UniProtKB-KW"/>
</dbReference>
<comment type="subunit">
    <text evidence="4">Homodimer.</text>
</comment>
<dbReference type="GO" id="GO:0016301">
    <property type="term" value="F:kinase activity"/>
    <property type="evidence" value="ECO:0007669"/>
    <property type="project" value="UniProtKB-KW"/>
</dbReference>
<evidence type="ECO:0000256" key="6">
    <source>
        <dbReference type="ARBA" id="ARBA00021685"/>
    </source>
</evidence>
<protein>
    <recommendedName>
        <fullName evidence="6">PTS system mannose-specific EIIAB component</fullName>
        <ecNumber evidence="5">2.7.1.191</ecNumber>
    </recommendedName>
    <alternativeName>
        <fullName evidence="18">EIIAB-Man</fullName>
    </alternativeName>
    <alternativeName>
        <fullName evidence="17">EIII-Man</fullName>
    </alternativeName>
</protein>
<dbReference type="InterPro" id="IPR013789">
    <property type="entry name" value="PTS_EIIA_man"/>
</dbReference>
<feature type="compositionally biased region" description="Acidic residues" evidence="19">
    <location>
        <begin position="154"/>
        <end position="163"/>
    </location>
</feature>
<reference evidence="22 23" key="1">
    <citation type="submission" date="2016-06" db="EMBL/GenBank/DDBJ databases">
        <title>Draft genome of Haemophilus haemolyticus CCUG 24149.</title>
        <authorList>
            <person name="Engstrom-Jakobsson H."/>
            <person name="Salva-Serra F."/>
            <person name="Thorell K."/>
            <person name="Gonzales-Siles L."/>
            <person name="Karlsson R."/>
            <person name="Boulund F."/>
            <person name="Engstrand L."/>
            <person name="Kristiansson E."/>
            <person name="Moore E."/>
        </authorList>
    </citation>
    <scope>NUCLEOTIDE SEQUENCE [LARGE SCALE GENOMIC DNA]</scope>
    <source>
        <strain evidence="22 23">CCUG 24149</strain>
    </source>
</reference>
<evidence type="ECO:0000256" key="16">
    <source>
        <dbReference type="ARBA" id="ARBA00023757"/>
    </source>
</evidence>
<evidence type="ECO:0000256" key="19">
    <source>
        <dbReference type="SAM" id="MobiDB-lite"/>
    </source>
</evidence>
<dbReference type="InterPro" id="IPR036662">
    <property type="entry name" value="PTS_EIIA_man-typ_sf"/>
</dbReference>
<keyword evidence="7" id="KW-0813">Transport</keyword>
<feature type="compositionally biased region" description="Polar residues" evidence="19">
    <location>
        <begin position="141"/>
        <end position="151"/>
    </location>
</feature>
<evidence type="ECO:0000259" key="20">
    <source>
        <dbReference type="PROSITE" id="PS51096"/>
    </source>
</evidence>
<dbReference type="RefSeq" id="WP_053466415.1">
    <property type="nucleotide sequence ID" value="NZ_CP031243.1"/>
</dbReference>
<dbReference type="Gene3D" id="3.40.50.510">
    <property type="entry name" value="Phosphotransferase system, mannose-type IIA component"/>
    <property type="match status" value="1"/>
</dbReference>
<dbReference type="NCBIfam" id="TIGR00824">
    <property type="entry name" value="EIIA-man"/>
    <property type="match status" value="1"/>
</dbReference>
<gene>
    <name evidence="22" type="ORF">A9Z62_08140</name>
</gene>
<evidence type="ECO:0000256" key="10">
    <source>
        <dbReference type="ARBA" id="ARBA00022553"/>
    </source>
</evidence>
<dbReference type="InterPro" id="IPR004720">
    <property type="entry name" value="PTS_IIB_sorbose-sp"/>
</dbReference>
<proteinExistence type="predicted"/>
<dbReference type="PROSITE" id="PS51096">
    <property type="entry name" value="PTS_EIIA_TYPE_4"/>
    <property type="match status" value="1"/>
</dbReference>
<evidence type="ECO:0000256" key="18">
    <source>
        <dbReference type="ARBA" id="ARBA00032197"/>
    </source>
</evidence>
<comment type="catalytic activity">
    <reaction evidence="1">
        <text>D-mannose(out) + N(pros)-phospho-L-histidyl-[protein] = D-mannose 6-phosphate(in) + L-histidyl-[protein]</text>
        <dbReference type="Rhea" id="RHEA:49232"/>
        <dbReference type="Rhea" id="RHEA-COMP:9745"/>
        <dbReference type="Rhea" id="RHEA-COMP:9746"/>
        <dbReference type="ChEBI" id="CHEBI:4208"/>
        <dbReference type="ChEBI" id="CHEBI:29979"/>
        <dbReference type="ChEBI" id="CHEBI:58735"/>
        <dbReference type="ChEBI" id="CHEBI:64837"/>
        <dbReference type="EC" id="2.7.1.191"/>
    </reaction>
</comment>
<evidence type="ECO:0000256" key="11">
    <source>
        <dbReference type="ARBA" id="ARBA00022597"/>
    </source>
</evidence>
<dbReference type="Pfam" id="PF03610">
    <property type="entry name" value="EIIA-man"/>
    <property type="match status" value="1"/>
</dbReference>
<dbReference type="CDD" id="cd00006">
    <property type="entry name" value="PTS_IIA_man"/>
    <property type="match status" value="1"/>
</dbReference>
<dbReference type="InterPro" id="IPR004701">
    <property type="entry name" value="PTS_EIIA_man-typ"/>
</dbReference>
<dbReference type="SUPFAM" id="SSF52728">
    <property type="entry name" value="PTS IIb component"/>
    <property type="match status" value="1"/>
</dbReference>
<evidence type="ECO:0000256" key="3">
    <source>
        <dbReference type="ARBA" id="ARBA00004496"/>
    </source>
</evidence>
<name>A0A1B8PG71_HAEHA</name>
<evidence type="ECO:0000256" key="7">
    <source>
        <dbReference type="ARBA" id="ARBA00022448"/>
    </source>
</evidence>
<keyword evidence="9" id="KW-0963">Cytoplasm</keyword>
<dbReference type="EMBL" id="LZDL01000007">
    <property type="protein sequence ID" value="OBX47881.1"/>
    <property type="molecule type" value="Genomic_DNA"/>
</dbReference>
<dbReference type="SUPFAM" id="SSF53062">
    <property type="entry name" value="PTS system fructose IIA component-like"/>
    <property type="match status" value="1"/>
</dbReference>
<evidence type="ECO:0000256" key="17">
    <source>
        <dbReference type="ARBA" id="ARBA00030229"/>
    </source>
</evidence>
<dbReference type="GO" id="GO:0005737">
    <property type="term" value="C:cytoplasm"/>
    <property type="evidence" value="ECO:0007669"/>
    <property type="project" value="UniProtKB-SubCell"/>
</dbReference>
<dbReference type="PROSITE" id="PS51101">
    <property type="entry name" value="PTS_EIIB_TYPE_4"/>
    <property type="match status" value="1"/>
</dbReference>
<dbReference type="GO" id="GO:0005886">
    <property type="term" value="C:plasma membrane"/>
    <property type="evidence" value="ECO:0007669"/>
    <property type="project" value="UniProtKB-SubCell"/>
</dbReference>
<evidence type="ECO:0000313" key="22">
    <source>
        <dbReference type="EMBL" id="OBX47881.1"/>
    </source>
</evidence>
<feature type="domain" description="PTS EIIB type-4" evidence="21">
    <location>
        <begin position="169"/>
        <end position="333"/>
    </location>
</feature>
<keyword evidence="11" id="KW-0762">Sugar transport</keyword>
<keyword evidence="14" id="KW-0418">Kinase</keyword>
<evidence type="ECO:0000256" key="4">
    <source>
        <dbReference type="ARBA" id="ARBA00011738"/>
    </source>
</evidence>
<evidence type="ECO:0000256" key="1">
    <source>
        <dbReference type="ARBA" id="ARBA00000514"/>
    </source>
</evidence>
<dbReference type="Gene3D" id="3.40.35.10">
    <property type="entry name" value="Phosphotransferase system, sorbose subfamily IIB component"/>
    <property type="match status" value="1"/>
</dbReference>
<evidence type="ECO:0000256" key="15">
    <source>
        <dbReference type="ARBA" id="ARBA00023136"/>
    </source>
</evidence>
<evidence type="ECO:0000256" key="12">
    <source>
        <dbReference type="ARBA" id="ARBA00022679"/>
    </source>
</evidence>
<keyword evidence="8" id="KW-1003">Cell membrane</keyword>
<dbReference type="Pfam" id="PF03830">
    <property type="entry name" value="PTSIIB_sorb"/>
    <property type="match status" value="1"/>
</dbReference>
<evidence type="ECO:0000313" key="23">
    <source>
        <dbReference type="Proteomes" id="UP000092611"/>
    </source>
</evidence>
<feature type="region of interest" description="Disordered" evidence="19">
    <location>
        <begin position="136"/>
        <end position="166"/>
    </location>
</feature>
<keyword evidence="13" id="KW-0598">Phosphotransferase system</keyword>
<evidence type="ECO:0000256" key="14">
    <source>
        <dbReference type="ARBA" id="ARBA00022777"/>
    </source>
</evidence>
<dbReference type="GO" id="GO:0008982">
    <property type="term" value="F:protein-N(PI)-phosphohistidine-sugar phosphotransferase activity"/>
    <property type="evidence" value="ECO:0007669"/>
    <property type="project" value="InterPro"/>
</dbReference>
<evidence type="ECO:0000256" key="9">
    <source>
        <dbReference type="ARBA" id="ARBA00022490"/>
    </source>
</evidence>
<dbReference type="OrthoDB" id="7065728at2"/>
<comment type="caution">
    <text evidence="22">The sequence shown here is derived from an EMBL/GenBank/DDBJ whole genome shotgun (WGS) entry which is preliminary data.</text>
</comment>
<dbReference type="InterPro" id="IPR051471">
    <property type="entry name" value="Bacterial_PTS_sugar_comp"/>
</dbReference>
<comment type="function">
    <text evidence="16">The phosphoenolpyruvate-dependent sugar phosphotransferase system (sugar PTS), a major carbohydrate active transport system, catalyzes the phosphorylation of incoming sugar substrates concomitantly with their translocation across the cell membrane. The enzyme II ManXYZ PTS system is involved in mannose transport.</text>
</comment>
<dbReference type="AlphaFoldDB" id="A0A1B8PG71"/>
<keyword evidence="12" id="KW-0808">Transferase</keyword>
<keyword evidence="15" id="KW-0472">Membrane</keyword>
<dbReference type="Proteomes" id="UP000092611">
    <property type="component" value="Unassembled WGS sequence"/>
</dbReference>
<evidence type="ECO:0000256" key="8">
    <source>
        <dbReference type="ARBA" id="ARBA00022475"/>
    </source>
</evidence>
<comment type="subcellular location">
    <subcellularLocation>
        <location evidence="2">Cell membrane</location>
    </subcellularLocation>
    <subcellularLocation>
        <location evidence="3">Cytoplasm</location>
    </subcellularLocation>
</comment>
<dbReference type="CDD" id="cd00001">
    <property type="entry name" value="PTS_IIB_man"/>
    <property type="match status" value="1"/>
</dbReference>
<accession>A0A1B8PG71</accession>
<dbReference type="EC" id="2.7.1.191" evidence="5"/>
<dbReference type="InterPro" id="IPR036667">
    <property type="entry name" value="PTS_IIB_sorbose-sp_sf"/>
</dbReference>